<gene>
    <name evidence="2" type="ORF">JRQ81_004957</name>
</gene>
<keyword evidence="3" id="KW-1185">Reference proteome</keyword>
<organism evidence="2 3">
    <name type="scientific">Phrynocephalus forsythii</name>
    <dbReference type="NCBI Taxonomy" id="171643"/>
    <lineage>
        <taxon>Eukaryota</taxon>
        <taxon>Metazoa</taxon>
        <taxon>Chordata</taxon>
        <taxon>Craniata</taxon>
        <taxon>Vertebrata</taxon>
        <taxon>Euteleostomi</taxon>
        <taxon>Lepidosauria</taxon>
        <taxon>Squamata</taxon>
        <taxon>Bifurcata</taxon>
        <taxon>Unidentata</taxon>
        <taxon>Episquamata</taxon>
        <taxon>Toxicofera</taxon>
        <taxon>Iguania</taxon>
        <taxon>Acrodonta</taxon>
        <taxon>Agamidae</taxon>
        <taxon>Agaminae</taxon>
        <taxon>Phrynocephalus</taxon>
    </lineage>
</organism>
<accession>A0A9Q0Y2G3</accession>
<dbReference type="EMBL" id="JAPFRF010000002">
    <property type="protein sequence ID" value="KAJ7341160.1"/>
    <property type="molecule type" value="Genomic_DNA"/>
</dbReference>
<dbReference type="Proteomes" id="UP001142489">
    <property type="component" value="Unassembled WGS sequence"/>
</dbReference>
<evidence type="ECO:0000313" key="3">
    <source>
        <dbReference type="Proteomes" id="UP001142489"/>
    </source>
</evidence>
<evidence type="ECO:0000256" key="1">
    <source>
        <dbReference type="SAM" id="MobiDB-lite"/>
    </source>
</evidence>
<feature type="region of interest" description="Disordered" evidence="1">
    <location>
        <begin position="38"/>
        <end position="66"/>
    </location>
</feature>
<dbReference type="AlphaFoldDB" id="A0A9Q0Y2G3"/>
<sequence>MHSVTQQVIQASIELDEWVVFSTSRALDKASVCLPEVGSGKERRCPPEGRGRRKRREEVMVKPAET</sequence>
<name>A0A9Q0Y2G3_9SAUR</name>
<evidence type="ECO:0000313" key="2">
    <source>
        <dbReference type="EMBL" id="KAJ7341160.1"/>
    </source>
</evidence>
<comment type="caution">
    <text evidence="2">The sequence shown here is derived from an EMBL/GenBank/DDBJ whole genome shotgun (WGS) entry which is preliminary data.</text>
</comment>
<reference evidence="2" key="1">
    <citation type="journal article" date="2023" name="DNA Res.">
        <title>Chromosome-level genome assembly of Phrynocephalus forsythii using third-generation DNA sequencing and Hi-C analysis.</title>
        <authorList>
            <person name="Qi Y."/>
            <person name="Zhao W."/>
            <person name="Zhao Y."/>
            <person name="Niu C."/>
            <person name="Cao S."/>
            <person name="Zhang Y."/>
        </authorList>
    </citation>
    <scope>NUCLEOTIDE SEQUENCE</scope>
    <source>
        <tissue evidence="2">Muscle</tissue>
    </source>
</reference>
<feature type="compositionally biased region" description="Basic and acidic residues" evidence="1">
    <location>
        <begin position="39"/>
        <end position="66"/>
    </location>
</feature>
<proteinExistence type="predicted"/>
<protein>
    <submittedName>
        <fullName evidence="2">Uncharacterized protein</fullName>
    </submittedName>
</protein>